<name>A0AAW9F3Y0_AERCA</name>
<comment type="caution">
    <text evidence="1">The sequence shown here is derived from an EMBL/GenBank/DDBJ whole genome shotgun (WGS) entry which is preliminary data.</text>
</comment>
<dbReference type="Proteomes" id="UP001277183">
    <property type="component" value="Unassembled WGS sequence"/>
</dbReference>
<evidence type="ECO:0000313" key="1">
    <source>
        <dbReference type="EMBL" id="MDX7720678.1"/>
    </source>
</evidence>
<gene>
    <name evidence="1" type="ORF">SJS77_09330</name>
</gene>
<dbReference type="AlphaFoldDB" id="A0AAW9F3Y0"/>
<reference evidence="1" key="1">
    <citation type="submission" date="2023-11" db="EMBL/GenBank/DDBJ databases">
        <title>WGS of Aeromonas in Northern Israel.</title>
        <authorList>
            <person name="Hershko Y."/>
        </authorList>
    </citation>
    <scope>NUCLEOTIDE SEQUENCE</scope>
    <source>
        <strain evidence="1">77416</strain>
    </source>
</reference>
<dbReference type="EMBL" id="JAWZVU010000056">
    <property type="protein sequence ID" value="MDX7720678.1"/>
    <property type="molecule type" value="Genomic_DNA"/>
</dbReference>
<protein>
    <submittedName>
        <fullName evidence="1">Uncharacterized protein</fullName>
    </submittedName>
</protein>
<organism evidence="1 2">
    <name type="scientific">Aeromonas caviae</name>
    <name type="common">Aeromonas punctata</name>
    <dbReference type="NCBI Taxonomy" id="648"/>
    <lineage>
        <taxon>Bacteria</taxon>
        <taxon>Pseudomonadati</taxon>
        <taxon>Pseudomonadota</taxon>
        <taxon>Gammaproteobacteria</taxon>
        <taxon>Aeromonadales</taxon>
        <taxon>Aeromonadaceae</taxon>
        <taxon>Aeromonas</taxon>
    </lineage>
</organism>
<dbReference type="RefSeq" id="WP_223953798.1">
    <property type="nucleotide sequence ID" value="NZ_BPNA01000002.1"/>
</dbReference>
<sequence length="75" mass="8253">MASASRPSMSVQSGHFVMQLCVGRVRDELQQTVLTGFLDPSLCLEGVQLFHMRSCMGMKDQYACRQAGGERVMGP</sequence>
<evidence type="ECO:0000313" key="2">
    <source>
        <dbReference type="Proteomes" id="UP001277183"/>
    </source>
</evidence>
<proteinExistence type="predicted"/>
<accession>A0AAW9F3Y0</accession>